<dbReference type="InterPro" id="IPR038209">
    <property type="entry name" value="CKK_dom_sf"/>
</dbReference>
<dbReference type="EMBL" id="SNRW01000487">
    <property type="protein sequence ID" value="KAA6400867.1"/>
    <property type="molecule type" value="Genomic_DNA"/>
</dbReference>
<sequence length="286" mass="33057">MELDGIIDNEQLDIQDELEKEDLEMDILQHEDYNNTESEQLKMSIQRQDIENTIVQSLNEDEIQFEDEQQDEQNEEKQHENIIGVDIQKNKIQQKPAIKQQSSSQQLKQKQQQEKQRVQELAQAQVHDDLVRTARISNSKQIENLLKKTLLASDQLTLEKTLQQMNITRTRISEGGLGAEHFFVLSNDPTIVRFASLYYMDTQTLQIMKIKGYIPGPSEISAADVTHFLHYNVSSRRFEVQHTKQFTPATDVFVLQNNAKKKPIQTKGKIEVIQKIAGKENEVPNS</sequence>
<dbReference type="Proteomes" id="UP000324800">
    <property type="component" value="Unassembled WGS sequence"/>
</dbReference>
<accession>A0A5J4X0N9</accession>
<dbReference type="GO" id="GO:0008017">
    <property type="term" value="F:microtubule binding"/>
    <property type="evidence" value="ECO:0007669"/>
    <property type="project" value="InterPro"/>
</dbReference>
<dbReference type="InterPro" id="IPR011033">
    <property type="entry name" value="PRC_barrel-like_sf"/>
</dbReference>
<dbReference type="SUPFAM" id="SSF50346">
    <property type="entry name" value="PRC-barrel domain"/>
    <property type="match status" value="1"/>
</dbReference>
<dbReference type="PROSITE" id="PS51508">
    <property type="entry name" value="CKK"/>
    <property type="match status" value="1"/>
</dbReference>
<dbReference type="SMART" id="SM01051">
    <property type="entry name" value="CAMSAP_CKK"/>
    <property type="match status" value="1"/>
</dbReference>
<comment type="caution">
    <text evidence="2">The sequence shown here is derived from an EMBL/GenBank/DDBJ whole genome shotgun (WGS) entry which is preliminary data.</text>
</comment>
<dbReference type="InterPro" id="IPR014797">
    <property type="entry name" value="CKK_CAMSAP"/>
</dbReference>
<proteinExistence type="predicted"/>
<evidence type="ECO:0000313" key="2">
    <source>
        <dbReference type="EMBL" id="KAA6400867.1"/>
    </source>
</evidence>
<name>A0A5J4X0N9_9EUKA</name>
<organism evidence="2 3">
    <name type="scientific">Streblomastix strix</name>
    <dbReference type="NCBI Taxonomy" id="222440"/>
    <lineage>
        <taxon>Eukaryota</taxon>
        <taxon>Metamonada</taxon>
        <taxon>Preaxostyla</taxon>
        <taxon>Oxymonadida</taxon>
        <taxon>Streblomastigidae</taxon>
        <taxon>Streblomastix</taxon>
    </lineage>
</organism>
<dbReference type="Gene3D" id="3.10.20.360">
    <property type="entry name" value="CKK domain"/>
    <property type="match status" value="1"/>
</dbReference>
<dbReference type="Pfam" id="PF08683">
    <property type="entry name" value="CAMSAP_CKK"/>
    <property type="match status" value="1"/>
</dbReference>
<reference evidence="2 3" key="1">
    <citation type="submission" date="2019-03" db="EMBL/GenBank/DDBJ databases">
        <title>Single cell metagenomics reveals metabolic interactions within the superorganism composed of flagellate Streblomastix strix and complex community of Bacteroidetes bacteria on its surface.</title>
        <authorList>
            <person name="Treitli S.C."/>
            <person name="Kolisko M."/>
            <person name="Husnik F."/>
            <person name="Keeling P."/>
            <person name="Hampl V."/>
        </authorList>
    </citation>
    <scope>NUCLEOTIDE SEQUENCE [LARGE SCALE GENOMIC DNA]</scope>
    <source>
        <strain evidence="2">ST1C</strain>
    </source>
</reference>
<dbReference type="AlphaFoldDB" id="A0A5J4X0N9"/>
<gene>
    <name evidence="2" type="ORF">EZS28_003611</name>
</gene>
<feature type="domain" description="CKK" evidence="1">
    <location>
        <begin position="126"/>
        <end position="272"/>
    </location>
</feature>
<evidence type="ECO:0000313" key="3">
    <source>
        <dbReference type="Proteomes" id="UP000324800"/>
    </source>
</evidence>
<evidence type="ECO:0000259" key="1">
    <source>
        <dbReference type="PROSITE" id="PS51508"/>
    </source>
</evidence>
<protein>
    <recommendedName>
        <fullName evidence="1">CKK domain-containing protein</fullName>
    </recommendedName>
</protein>